<comment type="caution">
    <text evidence="1">The sequence shown here is derived from an EMBL/GenBank/DDBJ whole genome shotgun (WGS) entry which is preliminary data.</text>
</comment>
<evidence type="ECO:0000313" key="1">
    <source>
        <dbReference type="EMBL" id="GAA1798180.1"/>
    </source>
</evidence>
<protein>
    <recommendedName>
        <fullName evidence="3">Leucine rich repeat (LRR) protein</fullName>
    </recommendedName>
</protein>
<reference evidence="2" key="1">
    <citation type="journal article" date="2019" name="Int. J. Syst. Evol. Microbiol.">
        <title>The Global Catalogue of Microorganisms (GCM) 10K type strain sequencing project: providing services to taxonomists for standard genome sequencing and annotation.</title>
        <authorList>
            <consortium name="The Broad Institute Genomics Platform"/>
            <consortium name="The Broad Institute Genome Sequencing Center for Infectious Disease"/>
            <person name="Wu L."/>
            <person name="Ma J."/>
        </authorList>
    </citation>
    <scope>NUCLEOTIDE SEQUENCE [LARGE SCALE GENOMIC DNA]</scope>
    <source>
        <strain evidence="2">JCM 14736</strain>
    </source>
</reference>
<dbReference type="InterPro" id="IPR016024">
    <property type="entry name" value="ARM-type_fold"/>
</dbReference>
<keyword evidence="2" id="KW-1185">Reference proteome</keyword>
<evidence type="ECO:0000313" key="2">
    <source>
        <dbReference type="Proteomes" id="UP001500851"/>
    </source>
</evidence>
<dbReference type="Gene3D" id="1.25.10.10">
    <property type="entry name" value="Leucine-rich Repeat Variant"/>
    <property type="match status" value="1"/>
</dbReference>
<proteinExistence type="predicted"/>
<dbReference type="EMBL" id="BAAAOB010000005">
    <property type="protein sequence ID" value="GAA1798180.1"/>
    <property type="molecule type" value="Genomic_DNA"/>
</dbReference>
<dbReference type="SUPFAM" id="SSF48371">
    <property type="entry name" value="ARM repeat"/>
    <property type="match status" value="1"/>
</dbReference>
<evidence type="ECO:0008006" key="3">
    <source>
        <dbReference type="Google" id="ProtNLM"/>
    </source>
</evidence>
<organism evidence="1 2">
    <name type="scientific">Leucobacter iarius</name>
    <dbReference type="NCBI Taxonomy" id="333963"/>
    <lineage>
        <taxon>Bacteria</taxon>
        <taxon>Bacillati</taxon>
        <taxon>Actinomycetota</taxon>
        <taxon>Actinomycetes</taxon>
        <taxon>Micrococcales</taxon>
        <taxon>Microbacteriaceae</taxon>
        <taxon>Leucobacter</taxon>
    </lineage>
</organism>
<dbReference type="RefSeq" id="WP_344033374.1">
    <property type="nucleotide sequence ID" value="NZ_BAAAOB010000005.1"/>
</dbReference>
<sequence length="119" mass="13251">MSKHKTPEQRADEERRYALASGACTDAEFEPFFTDPNQAIRNAAALNPDASPAVLDRFADDRFWSVRVAVAEHPSTARATLLRLLEPDPRKRGVVHHAARERLEADGIRFDDDGAPIEA</sequence>
<dbReference type="InterPro" id="IPR011989">
    <property type="entry name" value="ARM-like"/>
</dbReference>
<gene>
    <name evidence="1" type="ORF">GCM10009768_29040</name>
</gene>
<accession>A0ABP4XZF9</accession>
<dbReference type="Proteomes" id="UP001500851">
    <property type="component" value="Unassembled WGS sequence"/>
</dbReference>
<name>A0ABP4XZF9_9MICO</name>